<evidence type="ECO:0000313" key="8">
    <source>
        <dbReference type="Proteomes" id="UP001461498"/>
    </source>
</evidence>
<feature type="compositionally biased region" description="Polar residues" evidence="5">
    <location>
        <begin position="687"/>
        <end position="718"/>
    </location>
</feature>
<dbReference type="EMBL" id="JAPXFL010000013">
    <property type="protein sequence ID" value="KAK9498122.1"/>
    <property type="molecule type" value="Genomic_DNA"/>
</dbReference>
<evidence type="ECO:0000256" key="3">
    <source>
        <dbReference type="ARBA" id="ARBA00022833"/>
    </source>
</evidence>
<dbReference type="PROSITE" id="PS50865">
    <property type="entry name" value="ZF_MYND_2"/>
    <property type="match status" value="1"/>
</dbReference>
<dbReference type="PANTHER" id="PTHR46453">
    <property type="entry name" value="PROTEIN KINASE C-BINDING PROTEIN 1"/>
    <property type="match status" value="1"/>
</dbReference>
<dbReference type="PROSITE" id="PS01360">
    <property type="entry name" value="ZF_MYND_1"/>
    <property type="match status" value="1"/>
</dbReference>
<feature type="compositionally biased region" description="Pro residues" evidence="5">
    <location>
        <begin position="536"/>
        <end position="547"/>
    </location>
</feature>
<dbReference type="Proteomes" id="UP001461498">
    <property type="component" value="Unassembled WGS sequence"/>
</dbReference>
<feature type="compositionally biased region" description="Polar residues" evidence="5">
    <location>
        <begin position="127"/>
        <end position="136"/>
    </location>
</feature>
<dbReference type="GO" id="GO:0003714">
    <property type="term" value="F:transcription corepressor activity"/>
    <property type="evidence" value="ECO:0007669"/>
    <property type="project" value="TreeGrafter"/>
</dbReference>
<dbReference type="GO" id="GO:0005737">
    <property type="term" value="C:cytoplasm"/>
    <property type="evidence" value="ECO:0007669"/>
    <property type="project" value="TreeGrafter"/>
</dbReference>
<dbReference type="Gene3D" id="6.10.140.2220">
    <property type="match status" value="1"/>
</dbReference>
<keyword evidence="2 4" id="KW-0863">Zinc-finger</keyword>
<dbReference type="InterPro" id="IPR057053">
    <property type="entry name" value="MYND_ZMYND11_ZMYD8"/>
</dbReference>
<evidence type="ECO:0000256" key="2">
    <source>
        <dbReference type="ARBA" id="ARBA00022771"/>
    </source>
</evidence>
<feature type="compositionally biased region" description="Polar residues" evidence="5">
    <location>
        <begin position="1"/>
        <end position="13"/>
    </location>
</feature>
<gene>
    <name evidence="7" type="ORF">O3M35_004001</name>
</gene>
<feature type="region of interest" description="Disordered" evidence="5">
    <location>
        <begin position="687"/>
        <end position="721"/>
    </location>
</feature>
<protein>
    <recommendedName>
        <fullName evidence="6">MYND-type domain-containing protein</fullName>
    </recommendedName>
</protein>
<feature type="region of interest" description="Disordered" evidence="5">
    <location>
        <begin position="111"/>
        <end position="136"/>
    </location>
</feature>
<dbReference type="PANTHER" id="PTHR46453:SF4">
    <property type="entry name" value="PHD FINGER PROTEIN 24"/>
    <property type="match status" value="1"/>
</dbReference>
<comment type="caution">
    <text evidence="7">The sequence shown here is derived from an EMBL/GenBank/DDBJ whole genome shotgun (WGS) entry which is preliminary data.</text>
</comment>
<evidence type="ECO:0000256" key="1">
    <source>
        <dbReference type="ARBA" id="ARBA00022723"/>
    </source>
</evidence>
<evidence type="ECO:0000313" key="7">
    <source>
        <dbReference type="EMBL" id="KAK9498122.1"/>
    </source>
</evidence>
<evidence type="ECO:0000259" key="6">
    <source>
        <dbReference type="PROSITE" id="PS50865"/>
    </source>
</evidence>
<feature type="domain" description="MYND-type" evidence="6">
    <location>
        <begin position="462"/>
        <end position="496"/>
    </location>
</feature>
<dbReference type="GO" id="GO:0008270">
    <property type="term" value="F:zinc ion binding"/>
    <property type="evidence" value="ECO:0007669"/>
    <property type="project" value="UniProtKB-KW"/>
</dbReference>
<dbReference type="SUPFAM" id="SSF144232">
    <property type="entry name" value="HIT/MYND zinc finger-like"/>
    <property type="match status" value="1"/>
</dbReference>
<accession>A0AAW1CI86</accession>
<evidence type="ECO:0000256" key="5">
    <source>
        <dbReference type="SAM" id="MobiDB-lite"/>
    </source>
</evidence>
<keyword evidence="8" id="KW-1185">Reference proteome</keyword>
<keyword evidence="1" id="KW-0479">Metal-binding</keyword>
<proteinExistence type="predicted"/>
<feature type="compositionally biased region" description="Polar residues" evidence="5">
    <location>
        <begin position="45"/>
        <end position="55"/>
    </location>
</feature>
<keyword evidence="3" id="KW-0862">Zinc</keyword>
<sequence>MSTVISGSSQIDSKGNDDLDKMSAVISGSSQIDSKGNDDLDKMSTVISGSSQIDSKGNDDLDKMSTVISGSSQIDSKGNDDLDKMSAVISGNSQIDSKGNDDLDKMSTVLSGSSQTDRKGNDINVVLSDSSNTNRGNDLPKLPMMLVDSRNTEDWVSTIWNNIDDIPVVFIDSTNNEELKNNDKNDIEKMPVLFIGSDNSNEMDNSVRNDADKMPKVFIDNNNLGDDNSEKNEIEKVSVVLIDSDNSEDDEPSLRNNNETLNCIEEAPIVISDSDDSSDSDRSYCSIYSEIVDKGLCNEKSSDLLELPKIRVRTDLMPKDKNRLNYDECGITIIPENGEYKTTIVGLDNFKNEFGNVNIKEELVKLNIIKEALIIRDLIIKKSADPDVDVNTLCSLFKEKMTLLMEKIEEAFSEHRKNEELIRKEFKVSNLLPTMTSLLSLLDGLNKLNAEAVKYIKQKRWCFICGKKAVMYCCLERYYCNVECQKKDWLNHKDRCLQSTMSLNDPHLALNPIGKALLKEKANMSVDDSNKSLKRPLPPSSLPPSPLPKVESEEDSNNIKITKVWSLSSQERQIMEASSKAITSSKTIQEMAMRNSNTIKAKPRVKKTIEVPKINLMGNRLTPHRLLDKSQSYINRPNKIVQLLSKLSSYGVNVSEFDVKLLNPLSIQNSSLITSKTNVNLADIPSTSNGIHSQQNFDTSFNKSRSNNPNLPSTSGLNTKPRLLSFPRRRTCVTKKVSKINSFNYPANIKRITPSSNKSFDQLSLPSTSYNSSNNLPRNVIKSNSPIASGIYKRSTSIPLKQFKNNS</sequence>
<dbReference type="GO" id="GO:0005634">
    <property type="term" value="C:nucleus"/>
    <property type="evidence" value="ECO:0007669"/>
    <property type="project" value="TreeGrafter"/>
</dbReference>
<name>A0AAW1CI86_9HEMI</name>
<dbReference type="Pfam" id="PF24324">
    <property type="entry name" value="MYND_ZMYND11_ZMYD8"/>
    <property type="match status" value="1"/>
</dbReference>
<feature type="region of interest" description="Disordered" evidence="5">
    <location>
        <begin position="528"/>
        <end position="555"/>
    </location>
</feature>
<reference evidence="7 8" key="1">
    <citation type="submission" date="2022-12" db="EMBL/GenBank/DDBJ databases">
        <title>Chromosome-level genome assembly of true bugs.</title>
        <authorList>
            <person name="Ma L."/>
            <person name="Li H."/>
        </authorList>
    </citation>
    <scope>NUCLEOTIDE SEQUENCE [LARGE SCALE GENOMIC DNA]</scope>
    <source>
        <strain evidence="7">Lab_2022b</strain>
    </source>
</reference>
<organism evidence="7 8">
    <name type="scientific">Rhynocoris fuscipes</name>
    <dbReference type="NCBI Taxonomy" id="488301"/>
    <lineage>
        <taxon>Eukaryota</taxon>
        <taxon>Metazoa</taxon>
        <taxon>Ecdysozoa</taxon>
        <taxon>Arthropoda</taxon>
        <taxon>Hexapoda</taxon>
        <taxon>Insecta</taxon>
        <taxon>Pterygota</taxon>
        <taxon>Neoptera</taxon>
        <taxon>Paraneoptera</taxon>
        <taxon>Hemiptera</taxon>
        <taxon>Heteroptera</taxon>
        <taxon>Panheteroptera</taxon>
        <taxon>Cimicomorpha</taxon>
        <taxon>Reduviidae</taxon>
        <taxon>Harpactorinae</taxon>
        <taxon>Harpactorini</taxon>
        <taxon>Rhynocoris</taxon>
    </lineage>
</organism>
<feature type="region of interest" description="Disordered" evidence="5">
    <location>
        <begin position="1"/>
        <end position="61"/>
    </location>
</feature>
<evidence type="ECO:0000256" key="4">
    <source>
        <dbReference type="PROSITE-ProRule" id="PRU00134"/>
    </source>
</evidence>
<dbReference type="InterPro" id="IPR002893">
    <property type="entry name" value="Znf_MYND"/>
</dbReference>
<dbReference type="AlphaFoldDB" id="A0AAW1CI86"/>